<proteinExistence type="predicted"/>
<evidence type="ECO:0000313" key="1">
    <source>
        <dbReference type="EMBL" id="KAK7682176.1"/>
    </source>
</evidence>
<accession>A0AAW0FNB5</accession>
<name>A0AAW0FNB5_9APHY</name>
<reference evidence="1 2" key="1">
    <citation type="submission" date="2022-09" db="EMBL/GenBank/DDBJ databases">
        <authorList>
            <person name="Palmer J.M."/>
        </authorList>
    </citation>
    <scope>NUCLEOTIDE SEQUENCE [LARGE SCALE GENOMIC DNA]</scope>
    <source>
        <strain evidence="1 2">DSM 7382</strain>
    </source>
</reference>
<comment type="caution">
    <text evidence="1">The sequence shown here is derived from an EMBL/GenBank/DDBJ whole genome shotgun (WGS) entry which is preliminary data.</text>
</comment>
<keyword evidence="2" id="KW-1185">Reference proteome</keyword>
<organism evidence="1 2">
    <name type="scientific">Cerrena zonata</name>
    <dbReference type="NCBI Taxonomy" id="2478898"/>
    <lineage>
        <taxon>Eukaryota</taxon>
        <taxon>Fungi</taxon>
        <taxon>Dikarya</taxon>
        <taxon>Basidiomycota</taxon>
        <taxon>Agaricomycotina</taxon>
        <taxon>Agaricomycetes</taxon>
        <taxon>Polyporales</taxon>
        <taxon>Cerrenaceae</taxon>
        <taxon>Cerrena</taxon>
    </lineage>
</organism>
<evidence type="ECO:0000313" key="2">
    <source>
        <dbReference type="Proteomes" id="UP001385951"/>
    </source>
</evidence>
<protein>
    <recommendedName>
        <fullName evidence="3">F-box domain-containing protein</fullName>
    </recommendedName>
</protein>
<sequence length="425" mass="49415">MPATWRENRTRNKPYSDKYWGKSLSLRCQRNEKTYHCRNSAVNRYLTILSPQPKFRECHNCACRTCTRRRQIEYWSAKNRSSAVHKVLNIVEILDMILSFLDPNLLDPEFDHEEREERLRTLARVARTCQSLKDPALAMLWKEQDGLGVIFDLFNNVRPSWTQGEISLSFITCYTTRIRRLRFCGVISDTNMSKLTFLCKINKKTPIFPYLRHLQLESWPLTPSEASLLFGSDLEIIDLGGPYRMSDSQLTIRTGQLGKLSRQQHVQLCAHKLLKSSPKLRRLRSLTLLEFESLRCLASEFDLTKTPTHPKAQDSPIWLQKLRRIQYLSDLHFDACRLGMETTPESQSVQYLVLSVTYTMLTPISNDQPFSMLSPSRDFDLASRCYAGIFVGDICIQIHDPRSLMPQSLCLLHPYIIFRRGLIKD</sequence>
<dbReference type="EMBL" id="JASBNA010000037">
    <property type="protein sequence ID" value="KAK7682176.1"/>
    <property type="molecule type" value="Genomic_DNA"/>
</dbReference>
<dbReference type="AlphaFoldDB" id="A0AAW0FNB5"/>
<gene>
    <name evidence="1" type="ORF">QCA50_014763</name>
</gene>
<evidence type="ECO:0008006" key="3">
    <source>
        <dbReference type="Google" id="ProtNLM"/>
    </source>
</evidence>
<dbReference type="Proteomes" id="UP001385951">
    <property type="component" value="Unassembled WGS sequence"/>
</dbReference>